<reference evidence="6" key="1">
    <citation type="journal article" date="2020" name="J Insects Food Feed">
        <title>The yellow mealworm (Tenebrio molitor) genome: a resource for the emerging insects as food and feed industry.</title>
        <authorList>
            <person name="Eriksson T."/>
            <person name="Andere A."/>
            <person name="Kelstrup H."/>
            <person name="Emery V."/>
            <person name="Picard C."/>
        </authorList>
    </citation>
    <scope>NUCLEOTIDE SEQUENCE</scope>
    <source>
        <strain evidence="6">Stoneville</strain>
        <tissue evidence="6">Whole head</tissue>
    </source>
</reference>
<keyword evidence="7" id="KW-1185">Reference proteome</keyword>
<dbReference type="Proteomes" id="UP000719412">
    <property type="component" value="Unassembled WGS sequence"/>
</dbReference>
<dbReference type="Pfam" id="PF10254">
    <property type="entry name" value="Pacs-1"/>
    <property type="match status" value="1"/>
</dbReference>
<comment type="caution">
    <text evidence="6">The sequence shown here is derived from an EMBL/GenBank/DDBJ whole genome shotgun (WGS) entry which is preliminary data.</text>
</comment>
<organism evidence="6 7">
    <name type="scientific">Tenebrio molitor</name>
    <name type="common">Yellow mealworm beetle</name>
    <dbReference type="NCBI Taxonomy" id="7067"/>
    <lineage>
        <taxon>Eukaryota</taxon>
        <taxon>Metazoa</taxon>
        <taxon>Ecdysozoa</taxon>
        <taxon>Arthropoda</taxon>
        <taxon>Hexapoda</taxon>
        <taxon>Insecta</taxon>
        <taxon>Pterygota</taxon>
        <taxon>Neoptera</taxon>
        <taxon>Endopterygota</taxon>
        <taxon>Coleoptera</taxon>
        <taxon>Polyphaga</taxon>
        <taxon>Cucujiformia</taxon>
        <taxon>Tenebrionidae</taxon>
        <taxon>Tenebrio</taxon>
    </lineage>
</organism>
<feature type="compositionally biased region" description="Acidic residues" evidence="3">
    <location>
        <begin position="212"/>
        <end position="231"/>
    </location>
</feature>
<dbReference type="EMBL" id="JABDTM020026511">
    <property type="protein sequence ID" value="KAH0811844.1"/>
    <property type="molecule type" value="Genomic_DNA"/>
</dbReference>
<dbReference type="GO" id="GO:0072659">
    <property type="term" value="P:protein localization to plasma membrane"/>
    <property type="evidence" value="ECO:0007669"/>
    <property type="project" value="TreeGrafter"/>
</dbReference>
<name>A0A8J6HBP2_TENMO</name>
<evidence type="ECO:0000256" key="2">
    <source>
        <dbReference type="ARBA" id="ARBA00022553"/>
    </source>
</evidence>
<evidence type="ECO:0000259" key="5">
    <source>
        <dbReference type="Pfam" id="PF25332"/>
    </source>
</evidence>
<feature type="domain" description="Phosphofurin acidic cluster sorting protein 1/2 C-terminal" evidence="4">
    <location>
        <begin position="428"/>
        <end position="800"/>
    </location>
</feature>
<feature type="compositionally biased region" description="Basic and acidic residues" evidence="3">
    <location>
        <begin position="201"/>
        <end position="211"/>
    </location>
</feature>
<sequence>MSEKPNKTVSGAGASAPNKMRLYATWVDRTPSNCIPRLCSLTLTRLVVLRPLGSDLASISIAVKMQSSKRTLRSNELILPQSGLLDTPLELTFCLQYPHFLKREGNKLHILLQRRKRYKNRTMLGFKTLAEGVIRMDQDVESERFCQLLTQIGGKVNRRCQVLQRQMDMELEMLPESGGKDKEKGPVARLSVLQLSSTPVDQEHKPDRDHDFSDDDDEISSGEEEVADLSDSEPIRTKMPHARHNLKQRFVSLLRRFRVPDSEGGRSADLSNPSDIQALFQELESLSCDEDSGGEQDTMSISSTPKPSLRPFFSSSKSLLDSNPTNCSETEKFIDDKASGSDGNAEICFTDPEVQSDPQTGSPPREQSATPRAKLSGDSDFTNLVQEFSERKSKLFRSSASSGKKKNSLSVSADVPAPETITARKMFLEQVTRVLPLEETVLPEAVVLITGPDSITGPLSARLTHHRIFLPLSSVEVKAVLTAVFNKIHKYCNSCAKMGSFVKLVLIGGDTLIGWVIRPYVELLSSKPPEWLNYTRIYIIPVGNCGVTKQLVNLDQGYASLFPAEQELKIDELTGRLQRYLSVPSSAPVAQLPLGEAMLTCQDDSSQLFIPFVNEVRVGPAEHSLSMSVDLDDLMCSSPPAPSLTPPSSPNVQTRDSPWEPLELQLDYWQISKCTEPVAVKTDKTKQDGKTSLKGLFRGLQASPSNTSGLNITMHMANKEKKQKIMRLGKKKEKEKDAEPRSQTVDGISRLICSAKASHNTPMKGGDVYVDGVEFNGVKFFQLSSTWQTHVKQLSVALVGVPLASAEVNSM</sequence>
<evidence type="ECO:0008006" key="8">
    <source>
        <dbReference type="Google" id="ProtNLM"/>
    </source>
</evidence>
<feature type="compositionally biased region" description="Pro residues" evidence="3">
    <location>
        <begin position="639"/>
        <end position="649"/>
    </location>
</feature>
<dbReference type="AlphaFoldDB" id="A0A8J6HBP2"/>
<accession>A0A8J6HBP2</accession>
<protein>
    <recommendedName>
        <fullName evidence="8">Phosphofurin acidic cluster sorting protein 1</fullName>
    </recommendedName>
</protein>
<evidence type="ECO:0000313" key="6">
    <source>
        <dbReference type="EMBL" id="KAH0811844.1"/>
    </source>
</evidence>
<dbReference type="InterPro" id="IPR019381">
    <property type="entry name" value="PACS1/2_C"/>
</dbReference>
<reference evidence="6" key="2">
    <citation type="submission" date="2021-08" db="EMBL/GenBank/DDBJ databases">
        <authorList>
            <person name="Eriksson T."/>
        </authorList>
    </citation>
    <scope>NUCLEOTIDE SEQUENCE</scope>
    <source>
        <strain evidence="6">Stoneville</strain>
        <tissue evidence="6">Whole head</tissue>
    </source>
</reference>
<comment type="similarity">
    <text evidence="1">Belongs to the PACS family.</text>
</comment>
<dbReference type="PANTHER" id="PTHR13280">
    <property type="entry name" value="PHOSPHOFURIN ACIDIC CLUSTER SORTING PROTEIN"/>
    <property type="match status" value="1"/>
</dbReference>
<evidence type="ECO:0000256" key="1">
    <source>
        <dbReference type="ARBA" id="ARBA00008590"/>
    </source>
</evidence>
<feature type="compositionally biased region" description="Polar residues" evidence="3">
    <location>
        <begin position="313"/>
        <end position="328"/>
    </location>
</feature>
<evidence type="ECO:0000313" key="7">
    <source>
        <dbReference type="Proteomes" id="UP000719412"/>
    </source>
</evidence>
<dbReference type="PANTHER" id="PTHR13280:SF17">
    <property type="entry name" value="KRUEPPEL TARGET AT 95D, ISOFORM A"/>
    <property type="match status" value="1"/>
</dbReference>
<feature type="compositionally biased region" description="Basic and acidic residues" evidence="3">
    <location>
        <begin position="329"/>
        <end position="339"/>
    </location>
</feature>
<proteinExistence type="inferred from homology"/>
<feature type="compositionally biased region" description="Polar residues" evidence="3">
    <location>
        <begin position="295"/>
        <end position="306"/>
    </location>
</feature>
<gene>
    <name evidence="6" type="ORF">GEV33_010950</name>
</gene>
<feature type="region of interest" description="Disordered" evidence="3">
    <location>
        <begin position="637"/>
        <end position="657"/>
    </location>
</feature>
<evidence type="ECO:0000256" key="3">
    <source>
        <dbReference type="SAM" id="MobiDB-lite"/>
    </source>
</evidence>
<feature type="region of interest" description="Disordered" evidence="3">
    <location>
        <begin position="288"/>
        <end position="380"/>
    </location>
</feature>
<feature type="domain" description="Phosphofurin acidic cluster sorting protein 1/2 N-terminal C2" evidence="5">
    <location>
        <begin position="20"/>
        <end position="138"/>
    </location>
</feature>
<keyword evidence="2" id="KW-0597">Phosphoprotein</keyword>
<feature type="region of interest" description="Disordered" evidence="3">
    <location>
        <begin position="196"/>
        <end position="243"/>
    </location>
</feature>
<feature type="compositionally biased region" description="Polar residues" evidence="3">
    <location>
        <begin position="356"/>
        <end position="370"/>
    </location>
</feature>
<dbReference type="Pfam" id="PF25332">
    <property type="entry name" value="C2_PACS_N"/>
    <property type="match status" value="1"/>
</dbReference>
<dbReference type="InterPro" id="IPR057541">
    <property type="entry name" value="PACS1/2_N"/>
</dbReference>
<evidence type="ECO:0000259" key="4">
    <source>
        <dbReference type="Pfam" id="PF10254"/>
    </source>
</evidence>